<dbReference type="STRING" id="1770053.SAMN05216551_10469"/>
<dbReference type="Pfam" id="PF01656">
    <property type="entry name" value="CbiA"/>
    <property type="match status" value="1"/>
</dbReference>
<sequence length="205" mass="22472">MTIIVVANPKGGVGKSTLSTQIAGYLASTGESVALGDLDPQQSTAAWLSIRPEALPAIEKWSLNGGEPSRPGTRYGVLDTPAGLRDDGLRTALSLADKVIVPVQPSIFDIYAIKAFLDILLEKKRIKRGKIELALVGMRADQRMRSTGELQRFIGDQDVPVITYLRDTQNYVQLAAHGHSLWDVAPSRVERDLEQWAPLTGWLQR</sequence>
<dbReference type="RefSeq" id="WP_091906844.1">
    <property type="nucleotide sequence ID" value="NZ_FNLO01000004.1"/>
</dbReference>
<dbReference type="EMBL" id="FNLO01000004">
    <property type="protein sequence ID" value="SDV48003.1"/>
    <property type="molecule type" value="Genomic_DNA"/>
</dbReference>
<dbReference type="InterPro" id="IPR002586">
    <property type="entry name" value="CobQ/CobB/MinD/ParA_Nub-bd_dom"/>
</dbReference>
<feature type="domain" description="CobQ/CobB/MinD/ParA nucleotide binding" evidence="1">
    <location>
        <begin position="4"/>
        <end position="178"/>
    </location>
</feature>
<dbReference type="PANTHER" id="PTHR13696:SF96">
    <property type="entry name" value="COBQ_COBB_MIND_PARA NUCLEOTIDE BINDING DOMAIN-CONTAINING PROTEIN"/>
    <property type="match status" value="1"/>
</dbReference>
<evidence type="ECO:0000259" key="1">
    <source>
        <dbReference type="Pfam" id="PF01656"/>
    </source>
</evidence>
<evidence type="ECO:0000313" key="3">
    <source>
        <dbReference type="Proteomes" id="UP000243719"/>
    </source>
</evidence>
<name>A0A1H2PPW5_9BURK</name>
<organism evidence="2 3">
    <name type="scientific">Chitinasiproducens palmae</name>
    <dbReference type="NCBI Taxonomy" id="1770053"/>
    <lineage>
        <taxon>Bacteria</taxon>
        <taxon>Pseudomonadati</taxon>
        <taxon>Pseudomonadota</taxon>
        <taxon>Betaproteobacteria</taxon>
        <taxon>Burkholderiales</taxon>
        <taxon>Burkholderiaceae</taxon>
        <taxon>Chitinasiproducens</taxon>
    </lineage>
</organism>
<dbReference type="CDD" id="cd02042">
    <property type="entry name" value="ParAB_family"/>
    <property type="match status" value="1"/>
</dbReference>
<dbReference type="OrthoDB" id="69313at2"/>
<accession>A0A1H2PPW5</accession>
<evidence type="ECO:0000313" key="2">
    <source>
        <dbReference type="EMBL" id="SDV48003.1"/>
    </source>
</evidence>
<dbReference type="InterPro" id="IPR050678">
    <property type="entry name" value="DNA_Partitioning_ATPase"/>
</dbReference>
<reference evidence="3" key="1">
    <citation type="submission" date="2016-09" db="EMBL/GenBank/DDBJ databases">
        <authorList>
            <person name="Varghese N."/>
            <person name="Submissions S."/>
        </authorList>
    </citation>
    <scope>NUCLEOTIDE SEQUENCE [LARGE SCALE GENOMIC DNA]</scope>
    <source>
        <strain evidence="3">JS23</strain>
    </source>
</reference>
<dbReference type="Proteomes" id="UP000243719">
    <property type="component" value="Unassembled WGS sequence"/>
</dbReference>
<gene>
    <name evidence="2" type="ORF">SAMN05216551_10469</name>
</gene>
<keyword evidence="3" id="KW-1185">Reference proteome</keyword>
<dbReference type="Gene3D" id="3.40.50.300">
    <property type="entry name" value="P-loop containing nucleotide triphosphate hydrolases"/>
    <property type="match status" value="1"/>
</dbReference>
<protein>
    <submittedName>
        <fullName evidence="2">Chromosome partitioning protein</fullName>
    </submittedName>
</protein>
<dbReference type="SUPFAM" id="SSF52540">
    <property type="entry name" value="P-loop containing nucleoside triphosphate hydrolases"/>
    <property type="match status" value="1"/>
</dbReference>
<dbReference type="PANTHER" id="PTHR13696">
    <property type="entry name" value="P-LOOP CONTAINING NUCLEOSIDE TRIPHOSPHATE HYDROLASE"/>
    <property type="match status" value="1"/>
</dbReference>
<dbReference type="InterPro" id="IPR027417">
    <property type="entry name" value="P-loop_NTPase"/>
</dbReference>
<dbReference type="AlphaFoldDB" id="A0A1H2PPW5"/>
<proteinExistence type="predicted"/>